<keyword evidence="2" id="KW-1185">Reference proteome</keyword>
<protein>
    <submittedName>
        <fullName evidence="1">Uncharacterized protein</fullName>
    </submittedName>
</protein>
<accession>A0A4C1Y1D6</accession>
<proteinExistence type="predicted"/>
<comment type="caution">
    <text evidence="1">The sequence shown here is derived from an EMBL/GenBank/DDBJ whole genome shotgun (WGS) entry which is preliminary data.</text>
</comment>
<name>A0A4C1Y1D6_EUMVA</name>
<dbReference type="AlphaFoldDB" id="A0A4C1Y1D6"/>
<feature type="non-terminal residue" evidence="1">
    <location>
        <position position="1"/>
    </location>
</feature>
<evidence type="ECO:0000313" key="1">
    <source>
        <dbReference type="EMBL" id="GBP68357.1"/>
    </source>
</evidence>
<dbReference type="EMBL" id="BGZK01001009">
    <property type="protein sequence ID" value="GBP68357.1"/>
    <property type="molecule type" value="Genomic_DNA"/>
</dbReference>
<dbReference type="Proteomes" id="UP000299102">
    <property type="component" value="Unassembled WGS sequence"/>
</dbReference>
<reference evidence="1 2" key="1">
    <citation type="journal article" date="2019" name="Commun. Biol.">
        <title>The bagworm genome reveals a unique fibroin gene that provides high tensile strength.</title>
        <authorList>
            <person name="Kono N."/>
            <person name="Nakamura H."/>
            <person name="Ohtoshi R."/>
            <person name="Tomita M."/>
            <person name="Numata K."/>
            <person name="Arakawa K."/>
        </authorList>
    </citation>
    <scope>NUCLEOTIDE SEQUENCE [LARGE SCALE GENOMIC DNA]</scope>
</reference>
<evidence type="ECO:0000313" key="2">
    <source>
        <dbReference type="Proteomes" id="UP000299102"/>
    </source>
</evidence>
<gene>
    <name evidence="1" type="ORF">EVAR_99033_1</name>
</gene>
<organism evidence="1 2">
    <name type="scientific">Eumeta variegata</name>
    <name type="common">Bagworm moth</name>
    <name type="synonym">Eumeta japonica</name>
    <dbReference type="NCBI Taxonomy" id="151549"/>
    <lineage>
        <taxon>Eukaryota</taxon>
        <taxon>Metazoa</taxon>
        <taxon>Ecdysozoa</taxon>
        <taxon>Arthropoda</taxon>
        <taxon>Hexapoda</taxon>
        <taxon>Insecta</taxon>
        <taxon>Pterygota</taxon>
        <taxon>Neoptera</taxon>
        <taxon>Endopterygota</taxon>
        <taxon>Lepidoptera</taxon>
        <taxon>Glossata</taxon>
        <taxon>Ditrysia</taxon>
        <taxon>Tineoidea</taxon>
        <taxon>Psychidae</taxon>
        <taxon>Oiketicinae</taxon>
        <taxon>Eumeta</taxon>
    </lineage>
</organism>
<sequence length="135" mass="14854">RWRILEQSPDGDSAGPPRAFRQRACNLICFKLKVIGRFAVDQNSNPHEDNAPNPRTSLLFEKAAVASAKAGDRHSSNARTYVTSPVVIELRNAHRIRPTRAGCRALSPPDPTLFGAIPSSTGFESFHIQKKFGCL</sequence>